<dbReference type="EMBL" id="JTAK01000006">
    <property type="protein sequence ID" value="KHO63992.1"/>
    <property type="molecule type" value="Genomic_DNA"/>
</dbReference>
<dbReference type="PATRIC" id="fig|706570.3.peg.3110"/>
<feature type="transmembrane region" description="Helical" evidence="5">
    <location>
        <begin position="137"/>
        <end position="159"/>
    </location>
</feature>
<feature type="transmembrane region" description="Helical" evidence="5">
    <location>
        <begin position="50"/>
        <end position="71"/>
    </location>
</feature>
<evidence type="ECO:0000256" key="1">
    <source>
        <dbReference type="ARBA" id="ARBA00001946"/>
    </source>
</evidence>
<dbReference type="STRING" id="706570.PT85_16090"/>
<feature type="region of interest" description="Disordered" evidence="4">
    <location>
        <begin position="376"/>
        <end position="395"/>
    </location>
</feature>
<keyword evidence="9" id="KW-1185">Reference proteome</keyword>
<dbReference type="Pfam" id="PF00990">
    <property type="entry name" value="GGDEF"/>
    <property type="match status" value="1"/>
</dbReference>
<sequence length="399" mass="44142">MPKPFDLLIRRLASLLPNELKAVEFPQLLLPNRHSLLLSQRRATMIVNRVRLFAFLFALLTPLWSVIDLIVFDYPLWSSLAVSRLLASMAFASLLVFYRPNGNLLDAYRAIAILFFIPTVFYVVSHTLITGHQLEPFSAAVATGYAFLPFVLMAGLAIFPLTLAENLVLASTLLLAQGLAGFLNWPVLNWPSYAGGYWLLVLIAGVTALACMSQLAFMIALVRQAIRDPLTGILSRGSGTEILHLLWSNAEQNNGCLALAFFDIDHFKAINDTYGHEAGDRVLQAFTNNLQTRMRGSDTLLRWGGEEFLLVMPNTDMNQARRALQRLTESGLGVRPDGTRLTASIGLSERCADRVASPTALLELADHRMYRAKTGGRDQICSTPDGQPEPESCAQRAYC</sequence>
<dbReference type="OrthoDB" id="5296913at2"/>
<dbReference type="GO" id="GO:0052621">
    <property type="term" value="F:diguanylate cyclase activity"/>
    <property type="evidence" value="ECO:0007669"/>
    <property type="project" value="UniProtKB-EC"/>
</dbReference>
<dbReference type="FunFam" id="3.30.70.270:FF:000001">
    <property type="entry name" value="Diguanylate cyclase domain protein"/>
    <property type="match status" value="1"/>
</dbReference>
<dbReference type="Gene3D" id="3.30.70.270">
    <property type="match status" value="1"/>
</dbReference>
<feature type="domain" description="GGDEF" evidence="6">
    <location>
        <begin position="255"/>
        <end position="385"/>
    </location>
</feature>
<dbReference type="Proteomes" id="UP000030980">
    <property type="component" value="Unassembled WGS sequence"/>
</dbReference>
<feature type="transmembrane region" description="Helical" evidence="5">
    <location>
        <begin position="110"/>
        <end position="131"/>
    </location>
</feature>
<dbReference type="AlphaFoldDB" id="A0A0B2D608"/>
<dbReference type="GO" id="GO:1902201">
    <property type="term" value="P:negative regulation of bacterial-type flagellum-dependent cell motility"/>
    <property type="evidence" value="ECO:0007669"/>
    <property type="project" value="TreeGrafter"/>
</dbReference>
<dbReference type="PROSITE" id="PS50887">
    <property type="entry name" value="GGDEF"/>
    <property type="match status" value="1"/>
</dbReference>
<dbReference type="NCBIfam" id="TIGR00254">
    <property type="entry name" value="GGDEF"/>
    <property type="match status" value="1"/>
</dbReference>
<dbReference type="InterPro" id="IPR043128">
    <property type="entry name" value="Rev_trsase/Diguanyl_cyclase"/>
</dbReference>
<dbReference type="EC" id="2.7.7.65" evidence="3"/>
<gene>
    <name evidence="7" type="ORF">PT85_16090</name>
    <name evidence="8" type="ORF">SAMN05421672_11478</name>
</gene>
<dbReference type="CDD" id="cd01949">
    <property type="entry name" value="GGDEF"/>
    <property type="match status" value="1"/>
</dbReference>
<evidence type="ECO:0000313" key="9">
    <source>
        <dbReference type="Proteomes" id="UP000030980"/>
    </source>
</evidence>
<dbReference type="PANTHER" id="PTHR45138:SF24">
    <property type="entry name" value="DIGUANYLATE CYCLASE DGCC-RELATED"/>
    <property type="match status" value="1"/>
</dbReference>
<keyword evidence="5" id="KW-0472">Membrane</keyword>
<evidence type="ECO:0000256" key="3">
    <source>
        <dbReference type="ARBA" id="ARBA00012528"/>
    </source>
</evidence>
<comment type="subcellular location">
    <subcellularLocation>
        <location evidence="2">Cell inner membrane</location>
    </subcellularLocation>
</comment>
<dbReference type="GO" id="GO:0043709">
    <property type="term" value="P:cell adhesion involved in single-species biofilm formation"/>
    <property type="evidence" value="ECO:0007669"/>
    <property type="project" value="TreeGrafter"/>
</dbReference>
<dbReference type="EMBL" id="FTMC01000014">
    <property type="protein sequence ID" value="SIR09000.1"/>
    <property type="molecule type" value="Genomic_DNA"/>
</dbReference>
<feature type="transmembrane region" description="Helical" evidence="5">
    <location>
        <begin position="77"/>
        <end position="98"/>
    </location>
</feature>
<dbReference type="InterPro" id="IPR000160">
    <property type="entry name" value="GGDEF_dom"/>
</dbReference>
<dbReference type="PANTHER" id="PTHR45138">
    <property type="entry name" value="REGULATORY COMPONENTS OF SENSORY TRANSDUCTION SYSTEM"/>
    <property type="match status" value="1"/>
</dbReference>
<evidence type="ECO:0000259" key="6">
    <source>
        <dbReference type="PROSITE" id="PS50887"/>
    </source>
</evidence>
<keyword evidence="5" id="KW-1133">Transmembrane helix</keyword>
<accession>A0A0B2D608</accession>
<evidence type="ECO:0000313" key="10">
    <source>
        <dbReference type="Proteomes" id="UP000186079"/>
    </source>
</evidence>
<dbReference type="SUPFAM" id="SSF55073">
    <property type="entry name" value="Nucleotide cyclase"/>
    <property type="match status" value="1"/>
</dbReference>
<protein>
    <recommendedName>
        <fullName evidence="3">diguanylate cyclase</fullName>
        <ecNumber evidence="3">2.7.7.65</ecNumber>
    </recommendedName>
</protein>
<dbReference type="InterPro" id="IPR050469">
    <property type="entry name" value="Diguanylate_Cyclase"/>
</dbReference>
<feature type="transmembrane region" description="Helical" evidence="5">
    <location>
        <begin position="197"/>
        <end position="222"/>
    </location>
</feature>
<dbReference type="InterPro" id="IPR029787">
    <property type="entry name" value="Nucleotide_cyclase"/>
</dbReference>
<reference evidence="8 10" key="2">
    <citation type="submission" date="2017-01" db="EMBL/GenBank/DDBJ databases">
        <authorList>
            <person name="Mah S.A."/>
            <person name="Swanson W.J."/>
            <person name="Moy G.W."/>
            <person name="Vacquier V.D."/>
        </authorList>
    </citation>
    <scope>NUCLEOTIDE SEQUENCE [LARGE SCALE GENOMIC DNA]</scope>
    <source>
        <strain evidence="8 10">ATCC 29606</strain>
    </source>
</reference>
<proteinExistence type="predicted"/>
<keyword evidence="5" id="KW-0812">Transmembrane</keyword>
<name>A0A0B2D608_9PSED</name>
<evidence type="ECO:0000256" key="4">
    <source>
        <dbReference type="SAM" id="MobiDB-lite"/>
    </source>
</evidence>
<reference evidence="7 9" key="1">
    <citation type="submission" date="2014-11" db="EMBL/GenBank/DDBJ databases">
        <title>Genome sequence of Pseudomonas tuomuerensis JCM 14085.</title>
        <authorList>
            <person name="Shin S.-K."/>
            <person name="Yi H."/>
        </authorList>
    </citation>
    <scope>NUCLEOTIDE SEQUENCE [LARGE SCALE GENOMIC DNA]</scope>
    <source>
        <strain evidence="7 9">JCM 14085</strain>
    </source>
</reference>
<evidence type="ECO:0000256" key="2">
    <source>
        <dbReference type="ARBA" id="ARBA00004533"/>
    </source>
</evidence>
<organism evidence="7 9">
    <name type="scientific">Pseudomonas flexibilis</name>
    <dbReference type="NCBI Taxonomy" id="706570"/>
    <lineage>
        <taxon>Bacteria</taxon>
        <taxon>Pseudomonadati</taxon>
        <taxon>Pseudomonadota</taxon>
        <taxon>Gammaproteobacteria</taxon>
        <taxon>Pseudomonadales</taxon>
        <taxon>Pseudomonadaceae</taxon>
        <taxon>Pseudomonas</taxon>
    </lineage>
</organism>
<dbReference type="GO" id="GO:0005886">
    <property type="term" value="C:plasma membrane"/>
    <property type="evidence" value="ECO:0007669"/>
    <property type="project" value="UniProtKB-SubCell"/>
</dbReference>
<evidence type="ECO:0000313" key="8">
    <source>
        <dbReference type="EMBL" id="SIR09000.1"/>
    </source>
</evidence>
<comment type="cofactor">
    <cofactor evidence="1">
        <name>Mg(2+)</name>
        <dbReference type="ChEBI" id="CHEBI:18420"/>
    </cofactor>
</comment>
<dbReference type="Proteomes" id="UP000186079">
    <property type="component" value="Unassembled WGS sequence"/>
</dbReference>
<dbReference type="RefSeq" id="WP_039562525.1">
    <property type="nucleotide sequence ID" value="NZ_FMUP01000004.1"/>
</dbReference>
<dbReference type="SMART" id="SM00267">
    <property type="entry name" value="GGDEF"/>
    <property type="match status" value="1"/>
</dbReference>
<feature type="transmembrane region" description="Helical" evidence="5">
    <location>
        <begin position="166"/>
        <end position="185"/>
    </location>
</feature>
<accession>A0A0B3BX51</accession>
<evidence type="ECO:0000256" key="5">
    <source>
        <dbReference type="SAM" id="Phobius"/>
    </source>
</evidence>
<evidence type="ECO:0000313" key="7">
    <source>
        <dbReference type="EMBL" id="KHO63992.1"/>
    </source>
</evidence>